<sequence>MLKEGEVVGLGSLGLLTSRDTDKPVAELSMGQQRRLDLALALASRPHVLLLDEPTNHLSIALLDELTEALHSTQAAVVLATHDRQLRRDIATWPRLALSQRRWAETGVGTTTR</sequence>
<dbReference type="RefSeq" id="WP_405508122.1">
    <property type="nucleotide sequence ID" value="NZ_CP108341.1"/>
</dbReference>
<evidence type="ECO:0000256" key="1">
    <source>
        <dbReference type="ARBA" id="ARBA00022737"/>
    </source>
</evidence>
<evidence type="ECO:0000259" key="2">
    <source>
        <dbReference type="Pfam" id="PF13304"/>
    </source>
</evidence>
<feature type="domain" description="ATPase AAA-type core" evidence="2">
    <location>
        <begin position="24"/>
        <end position="83"/>
    </location>
</feature>
<reference evidence="3 4" key="1">
    <citation type="submission" date="2022-10" db="EMBL/GenBank/DDBJ databases">
        <title>The complete genomes of actinobacterial strains from the NBC collection.</title>
        <authorList>
            <person name="Joergensen T.S."/>
            <person name="Alvarez Arevalo M."/>
            <person name="Sterndorff E.B."/>
            <person name="Faurdal D."/>
            <person name="Vuksanovic O."/>
            <person name="Mourched A.-S."/>
            <person name="Charusanti P."/>
            <person name="Shaw S."/>
            <person name="Blin K."/>
            <person name="Weber T."/>
        </authorList>
    </citation>
    <scope>NUCLEOTIDE SEQUENCE [LARGE SCALE GENOMIC DNA]</scope>
    <source>
        <strain evidence="3 4">NBC_00017</strain>
    </source>
</reference>
<name>A0ABZ1MUV7_STREF</name>
<dbReference type="InterPro" id="IPR050611">
    <property type="entry name" value="ABCF"/>
</dbReference>
<protein>
    <submittedName>
        <fullName evidence="3">AAA family ATPase</fullName>
    </submittedName>
</protein>
<dbReference type="PANTHER" id="PTHR19211:SF14">
    <property type="entry name" value="ATP-BINDING CASSETTE SUB-FAMILY F MEMBER 1"/>
    <property type="match status" value="1"/>
</dbReference>
<dbReference type="SUPFAM" id="SSF52540">
    <property type="entry name" value="P-loop containing nucleoside triphosphate hydrolases"/>
    <property type="match status" value="1"/>
</dbReference>
<keyword evidence="4" id="KW-1185">Reference proteome</keyword>
<dbReference type="Gene3D" id="3.40.50.300">
    <property type="entry name" value="P-loop containing nucleotide triphosphate hydrolases"/>
    <property type="match status" value="1"/>
</dbReference>
<dbReference type="InterPro" id="IPR003959">
    <property type="entry name" value="ATPase_AAA_core"/>
</dbReference>
<evidence type="ECO:0000313" key="4">
    <source>
        <dbReference type="Proteomes" id="UP001621512"/>
    </source>
</evidence>
<dbReference type="InterPro" id="IPR027417">
    <property type="entry name" value="P-loop_NTPase"/>
</dbReference>
<organism evidence="3 4">
    <name type="scientific">Streptomyces purpurascens</name>
    <dbReference type="NCBI Taxonomy" id="1924"/>
    <lineage>
        <taxon>Bacteria</taxon>
        <taxon>Bacillati</taxon>
        <taxon>Actinomycetota</taxon>
        <taxon>Actinomycetes</taxon>
        <taxon>Kitasatosporales</taxon>
        <taxon>Streptomycetaceae</taxon>
        <taxon>Streptomyces</taxon>
    </lineage>
</organism>
<dbReference type="Proteomes" id="UP001621512">
    <property type="component" value="Chromosome"/>
</dbReference>
<accession>A0ABZ1MUV7</accession>
<dbReference type="Pfam" id="PF13304">
    <property type="entry name" value="AAA_21"/>
    <property type="match status" value="1"/>
</dbReference>
<gene>
    <name evidence="3" type="ORF">OHU35_34770</name>
</gene>
<dbReference type="PANTHER" id="PTHR19211">
    <property type="entry name" value="ATP-BINDING TRANSPORT PROTEIN-RELATED"/>
    <property type="match status" value="1"/>
</dbReference>
<evidence type="ECO:0000313" key="3">
    <source>
        <dbReference type="EMBL" id="WTW30936.1"/>
    </source>
</evidence>
<dbReference type="EMBL" id="CP108341">
    <property type="protein sequence ID" value="WTW30936.1"/>
    <property type="molecule type" value="Genomic_DNA"/>
</dbReference>
<proteinExistence type="predicted"/>
<keyword evidence="1" id="KW-0677">Repeat</keyword>